<keyword evidence="3" id="KW-1185">Reference proteome</keyword>
<evidence type="ECO:0000313" key="2">
    <source>
        <dbReference type="EMBL" id="BCO27916.1"/>
    </source>
</evidence>
<gene>
    <name evidence="2" type="ORF">MIZ03_2807</name>
</gene>
<reference evidence="2 3" key="1">
    <citation type="journal article" date="2021" name="Microbiol. Spectr.">
        <title>A Single Bacterium Capable of Oxidation and Reduction of Iron at Circumneutral pH.</title>
        <authorList>
            <person name="Kato S."/>
            <person name="Ohkuma M."/>
        </authorList>
    </citation>
    <scope>NUCLEOTIDE SEQUENCE [LARGE SCALE GENOMIC DNA]</scope>
    <source>
        <strain evidence="2 3">MIZ03</strain>
    </source>
</reference>
<dbReference type="EMBL" id="AP024238">
    <property type="protein sequence ID" value="BCO27916.1"/>
    <property type="molecule type" value="Genomic_DNA"/>
</dbReference>
<evidence type="ECO:0000256" key="1">
    <source>
        <dbReference type="SAM" id="MobiDB-lite"/>
    </source>
</evidence>
<organism evidence="2 3">
    <name type="scientific">Rhodoferax lithotrophicus</name>
    <dbReference type="NCBI Taxonomy" id="2798804"/>
    <lineage>
        <taxon>Bacteria</taxon>
        <taxon>Pseudomonadati</taxon>
        <taxon>Pseudomonadota</taxon>
        <taxon>Betaproteobacteria</taxon>
        <taxon>Burkholderiales</taxon>
        <taxon>Comamonadaceae</taxon>
        <taxon>Rhodoferax</taxon>
    </lineage>
</organism>
<proteinExistence type="predicted"/>
<name>A0ABN6DAN4_9BURK</name>
<feature type="region of interest" description="Disordered" evidence="1">
    <location>
        <begin position="1"/>
        <end position="40"/>
    </location>
</feature>
<protein>
    <submittedName>
        <fullName evidence="2">Uncharacterized protein</fullName>
    </submittedName>
</protein>
<sequence length="40" mass="4503">MFGFENSNKLNDAIKSPAPQHPVLGSKFNHPPNIPRSKTW</sequence>
<feature type="compositionally biased region" description="Polar residues" evidence="1">
    <location>
        <begin position="1"/>
        <end position="10"/>
    </location>
</feature>
<evidence type="ECO:0000313" key="3">
    <source>
        <dbReference type="Proteomes" id="UP000824366"/>
    </source>
</evidence>
<accession>A0ABN6DAN4</accession>
<dbReference type="Proteomes" id="UP000824366">
    <property type="component" value="Chromosome"/>
</dbReference>